<dbReference type="KEGG" id="ptes:JQU52_08765"/>
<dbReference type="EMBL" id="CP069798">
    <property type="protein sequence ID" value="QRQ80842.1"/>
    <property type="molecule type" value="Genomic_DNA"/>
</dbReference>
<keyword evidence="1" id="KW-0732">Signal</keyword>
<dbReference type="RefSeq" id="WP_230338134.1">
    <property type="nucleotide sequence ID" value="NZ_CP069798.1"/>
</dbReference>
<keyword evidence="3" id="KW-1185">Reference proteome</keyword>
<name>A0A892ZD27_9NEIS</name>
<accession>A0A892ZD27</accession>
<dbReference type="Proteomes" id="UP000653156">
    <property type="component" value="Chromosome"/>
</dbReference>
<evidence type="ECO:0000313" key="3">
    <source>
        <dbReference type="Proteomes" id="UP000653156"/>
    </source>
</evidence>
<dbReference type="AlphaFoldDB" id="A0A892ZD27"/>
<evidence type="ECO:0000256" key="1">
    <source>
        <dbReference type="SAM" id="SignalP"/>
    </source>
</evidence>
<organism evidence="2 3">
    <name type="scientific">Paralysiella testudinis</name>
    <dbReference type="NCBI Taxonomy" id="2809020"/>
    <lineage>
        <taxon>Bacteria</taxon>
        <taxon>Pseudomonadati</taxon>
        <taxon>Pseudomonadota</taxon>
        <taxon>Betaproteobacteria</taxon>
        <taxon>Neisseriales</taxon>
        <taxon>Neisseriaceae</taxon>
        <taxon>Paralysiella</taxon>
    </lineage>
</organism>
<sequence>MQKWFILPLLTMASASAFAWHFYSIDLDDRSFEVINRHGGNVQVADVKCTRTDGSDSLYVAGYFSPTGRWNYAGKSYANAQVRQVPRDFDDVLPAYMKFCAMVNKRGY</sequence>
<gene>
    <name evidence="2" type="ORF">JQU52_08765</name>
</gene>
<proteinExistence type="predicted"/>
<feature type="signal peptide" evidence="1">
    <location>
        <begin position="1"/>
        <end position="19"/>
    </location>
</feature>
<protein>
    <submittedName>
        <fullName evidence="2">Uncharacterized protein</fullName>
    </submittedName>
</protein>
<evidence type="ECO:0000313" key="2">
    <source>
        <dbReference type="EMBL" id="QRQ80842.1"/>
    </source>
</evidence>
<feature type="chain" id="PRO_5034553888" evidence="1">
    <location>
        <begin position="20"/>
        <end position="108"/>
    </location>
</feature>
<reference evidence="2" key="1">
    <citation type="submission" date="2021-02" db="EMBL/GenBank/DDBJ databases">
        <title>Neisseriaceae sp. 26B isolated from the cloaca of a Common Toad-headed Turtle (Mesoclemmys nasuta).</title>
        <authorList>
            <person name="Spergser J."/>
            <person name="Busse H.-J."/>
        </authorList>
    </citation>
    <scope>NUCLEOTIDE SEQUENCE</scope>
    <source>
        <strain evidence="2">26B</strain>
    </source>
</reference>